<gene>
    <name evidence="10" type="ORF">CKO31_04000</name>
</gene>
<keyword evidence="8" id="KW-0406">Ion transport</keyword>
<feature type="transmembrane region" description="Helical" evidence="9">
    <location>
        <begin position="64"/>
        <end position="84"/>
    </location>
</feature>
<comment type="similarity">
    <text evidence="2 8">Belongs to the CPA3 antiporters (TC 2.A.63) subunit F family.</text>
</comment>
<dbReference type="Proteomes" id="UP000748752">
    <property type="component" value="Unassembled WGS sequence"/>
</dbReference>
<dbReference type="Pfam" id="PF04066">
    <property type="entry name" value="MrpF_PhaF"/>
    <property type="match status" value="1"/>
</dbReference>
<evidence type="ECO:0000256" key="9">
    <source>
        <dbReference type="SAM" id="Phobius"/>
    </source>
</evidence>
<keyword evidence="8" id="KW-0050">Antiport</keyword>
<keyword evidence="5 9" id="KW-0812">Transmembrane</keyword>
<accession>A0ABS1CDE3</accession>
<evidence type="ECO:0000256" key="7">
    <source>
        <dbReference type="ARBA" id="ARBA00023136"/>
    </source>
</evidence>
<evidence type="ECO:0000313" key="11">
    <source>
        <dbReference type="Proteomes" id="UP000748752"/>
    </source>
</evidence>
<evidence type="ECO:0000256" key="5">
    <source>
        <dbReference type="ARBA" id="ARBA00022692"/>
    </source>
</evidence>
<keyword evidence="7 8" id="KW-0472">Membrane</keyword>
<evidence type="ECO:0000256" key="1">
    <source>
        <dbReference type="ARBA" id="ARBA00004651"/>
    </source>
</evidence>
<evidence type="ECO:0000313" key="10">
    <source>
        <dbReference type="EMBL" id="MBK1629918.1"/>
    </source>
</evidence>
<dbReference type="PIRSF" id="PIRSF028784">
    <property type="entry name" value="MrpF"/>
    <property type="match status" value="1"/>
</dbReference>
<protein>
    <submittedName>
        <fullName evidence="10">K+/H+ antiporter subunit F</fullName>
    </submittedName>
</protein>
<feature type="transmembrane region" description="Helical" evidence="9">
    <location>
        <begin position="35"/>
        <end position="58"/>
    </location>
</feature>
<dbReference type="EMBL" id="NRRV01000006">
    <property type="protein sequence ID" value="MBK1629918.1"/>
    <property type="molecule type" value="Genomic_DNA"/>
</dbReference>
<evidence type="ECO:0000256" key="8">
    <source>
        <dbReference type="PIRNR" id="PIRNR028784"/>
    </source>
</evidence>
<evidence type="ECO:0000256" key="2">
    <source>
        <dbReference type="ARBA" id="ARBA00009212"/>
    </source>
</evidence>
<organism evidence="10 11">
    <name type="scientific">Thiohalocapsa halophila</name>
    <dbReference type="NCBI Taxonomy" id="69359"/>
    <lineage>
        <taxon>Bacteria</taxon>
        <taxon>Pseudomonadati</taxon>
        <taxon>Pseudomonadota</taxon>
        <taxon>Gammaproteobacteria</taxon>
        <taxon>Chromatiales</taxon>
        <taxon>Chromatiaceae</taxon>
        <taxon>Thiohalocapsa</taxon>
    </lineage>
</organism>
<comment type="subcellular location">
    <subcellularLocation>
        <location evidence="1 8">Cell membrane</location>
        <topology evidence="1 8">Multi-pass membrane protein</topology>
    </subcellularLocation>
</comment>
<dbReference type="InterPro" id="IPR007208">
    <property type="entry name" value="MrpF/PhaF-like"/>
</dbReference>
<evidence type="ECO:0000256" key="3">
    <source>
        <dbReference type="ARBA" id="ARBA00022448"/>
    </source>
</evidence>
<name>A0ABS1CDE3_9GAMM</name>
<dbReference type="RefSeq" id="WP_200234279.1">
    <property type="nucleotide sequence ID" value="NZ_NRRV01000006.1"/>
</dbReference>
<evidence type="ECO:0000256" key="6">
    <source>
        <dbReference type="ARBA" id="ARBA00022989"/>
    </source>
</evidence>
<reference evidence="10 11" key="1">
    <citation type="journal article" date="2020" name="Microorganisms">
        <title>Osmotic Adaptation and Compatible Solute Biosynthesis of Phototrophic Bacteria as Revealed from Genome Analyses.</title>
        <authorList>
            <person name="Imhoff J.F."/>
            <person name="Rahn T."/>
            <person name="Kunzel S."/>
            <person name="Keller A."/>
            <person name="Neulinger S.C."/>
        </authorList>
    </citation>
    <scope>NUCLEOTIDE SEQUENCE [LARGE SCALE GENOMIC DNA]</scope>
    <source>
        <strain evidence="10 11">DSM 6210</strain>
    </source>
</reference>
<keyword evidence="6 9" id="KW-1133">Transmembrane helix</keyword>
<dbReference type="PANTHER" id="PTHR34702:SF1">
    <property type="entry name" value="NA(+)_H(+) ANTIPORTER SUBUNIT F"/>
    <property type="match status" value="1"/>
</dbReference>
<comment type="caution">
    <text evidence="10">The sequence shown here is derived from an EMBL/GenBank/DDBJ whole genome shotgun (WGS) entry which is preliminary data.</text>
</comment>
<feature type="transmembrane region" description="Helical" evidence="9">
    <location>
        <begin position="6"/>
        <end position="23"/>
    </location>
</feature>
<evidence type="ECO:0000256" key="4">
    <source>
        <dbReference type="ARBA" id="ARBA00022475"/>
    </source>
</evidence>
<keyword evidence="11" id="KW-1185">Reference proteome</keyword>
<sequence length="97" mass="10237">MILDLSLVLALAALTLALLLNLWRLARGPSLPDRVLALDTMYINAIALLVLLGIAYGGRQYVEAALVLALFGFAATVGFALVLLRRSVPAGESSDAD</sequence>
<proteinExistence type="inferred from homology"/>
<dbReference type="NCBIfam" id="NF004812">
    <property type="entry name" value="PRK06161.1"/>
    <property type="match status" value="1"/>
</dbReference>
<keyword evidence="4 8" id="KW-1003">Cell membrane</keyword>
<keyword evidence="3 8" id="KW-0813">Transport</keyword>
<dbReference type="PANTHER" id="PTHR34702">
    <property type="entry name" value="NA(+)/H(+) ANTIPORTER SUBUNIT F1"/>
    <property type="match status" value="1"/>
</dbReference>